<feature type="transmembrane region" description="Helical" evidence="7">
    <location>
        <begin position="362"/>
        <end position="378"/>
    </location>
</feature>
<keyword evidence="4 7" id="KW-0812">Transmembrane</keyword>
<keyword evidence="5 7" id="KW-1133">Transmembrane helix</keyword>
<dbReference type="InterPro" id="IPR050833">
    <property type="entry name" value="Poly_Biosynth_Transport"/>
</dbReference>
<feature type="transmembrane region" description="Helical" evidence="7">
    <location>
        <begin position="176"/>
        <end position="196"/>
    </location>
</feature>
<comment type="subcellular location">
    <subcellularLocation>
        <location evidence="1">Cell membrane</location>
        <topology evidence="1">Multi-pass membrane protein</topology>
    </subcellularLocation>
</comment>
<evidence type="ECO:0000313" key="9">
    <source>
        <dbReference type="Proteomes" id="UP000002197"/>
    </source>
</evidence>
<comment type="similarity">
    <text evidence="2">Belongs to the polysaccharide synthase family.</text>
</comment>
<dbReference type="CDD" id="cd13127">
    <property type="entry name" value="MATE_tuaB_like"/>
    <property type="match status" value="1"/>
</dbReference>
<dbReference type="Pfam" id="PF13440">
    <property type="entry name" value="Polysacc_synt_3"/>
    <property type="match status" value="1"/>
</dbReference>
<evidence type="ECO:0000256" key="4">
    <source>
        <dbReference type="ARBA" id="ARBA00022692"/>
    </source>
</evidence>
<name>Q64PB6_BACFR</name>
<dbReference type="GO" id="GO:0005886">
    <property type="term" value="C:plasma membrane"/>
    <property type="evidence" value="ECO:0007669"/>
    <property type="project" value="UniProtKB-SubCell"/>
</dbReference>
<evidence type="ECO:0000256" key="7">
    <source>
        <dbReference type="SAM" id="Phobius"/>
    </source>
</evidence>
<keyword evidence="3" id="KW-1003">Cell membrane</keyword>
<feature type="transmembrane region" description="Helical" evidence="7">
    <location>
        <begin position="21"/>
        <end position="40"/>
    </location>
</feature>
<dbReference type="PANTHER" id="PTHR30250">
    <property type="entry name" value="PST FAMILY PREDICTED COLANIC ACID TRANSPORTER"/>
    <property type="match status" value="1"/>
</dbReference>
<feature type="transmembrane region" description="Helical" evidence="7">
    <location>
        <begin position="150"/>
        <end position="170"/>
    </location>
</feature>
<dbReference type="KEGG" id="bfr:BF3923"/>
<dbReference type="AlphaFoldDB" id="Q64PB6"/>
<evidence type="ECO:0000256" key="3">
    <source>
        <dbReference type="ARBA" id="ARBA00022475"/>
    </source>
</evidence>
<sequence>MKMIMVKSKVFIDSIWSFIERFSVQGLQFLFSIILARLLSPSDYGLIAMLSIFLALSQTLLDCGFSNALIRKIDRTDIDKSTVFFYNILSGVLLYFALFFLSPYIALFYEMPILELLLRYMSIIIPINAISLTHRTLLQIQCDYKLQVKISLLSIFASGTVGVIFAFYGFGVWGLVVQALLNSLFATIMYWVFVKWQPKLLFSMTSLKELFLFGNNILLSGLLRTFYVNIYSLVIGKFFTPLDLGFYSRADSLSQFTSTNLTMALIRVFYPSLCECQNDRVMLINMYYKYMKILCLVIFPIVTLLIGLASPLVIVLLGDKWVPSIYLLQILLIGYIFYPIYNLNNAFWQSINRPDMVLKAEFMYKVIGFSLLLITLPFGLKCLAWGTVCTSIITFIISFIYTMNSLKISVSEVLLQILKILLLSIFMFVVVCVVVSLFCLEIYQLFFGAIIGISSFFLFDYLTFRVVFKTLKNE</sequence>
<dbReference type="PATRIC" id="fig|295405.11.peg.3767"/>
<feature type="transmembrane region" description="Helical" evidence="7">
    <location>
        <begin position="291"/>
        <end position="317"/>
    </location>
</feature>
<dbReference type="OrthoDB" id="9770347at2"/>
<proteinExistence type="inferred from homology"/>
<feature type="transmembrane region" description="Helical" evidence="7">
    <location>
        <begin position="46"/>
        <end position="70"/>
    </location>
</feature>
<reference evidence="8 9" key="1">
    <citation type="journal article" date="2004" name="Proc. Natl. Acad. Sci. U.S.A.">
        <title>Genomic analysis of Bacteroides fragilis reveals extensive DNA inversions regulating cell surface adaptation.</title>
        <authorList>
            <person name="Kuwahara T."/>
            <person name="Yamashita A."/>
            <person name="Hirakawa H."/>
            <person name="Nakayama H."/>
            <person name="Toh H."/>
            <person name="Okada N."/>
            <person name="Kuhara S."/>
            <person name="Hattori M."/>
            <person name="Hayashi T."/>
            <person name="Ohnishi Y."/>
        </authorList>
    </citation>
    <scope>NUCLEOTIDE SEQUENCE [LARGE SCALE GENOMIC DNA]</scope>
    <source>
        <strain evidence="8 9">YCH46</strain>
    </source>
</reference>
<evidence type="ECO:0000313" key="8">
    <source>
        <dbReference type="EMBL" id="BAD50665.1"/>
    </source>
</evidence>
<feature type="transmembrane region" description="Helical" evidence="7">
    <location>
        <begin position="413"/>
        <end position="436"/>
    </location>
</feature>
<evidence type="ECO:0000256" key="5">
    <source>
        <dbReference type="ARBA" id="ARBA00022989"/>
    </source>
</evidence>
<organism evidence="8 9">
    <name type="scientific">Bacteroides fragilis (strain YCH46)</name>
    <dbReference type="NCBI Taxonomy" id="295405"/>
    <lineage>
        <taxon>Bacteria</taxon>
        <taxon>Pseudomonadati</taxon>
        <taxon>Bacteroidota</taxon>
        <taxon>Bacteroidia</taxon>
        <taxon>Bacteroidales</taxon>
        <taxon>Bacteroidaceae</taxon>
        <taxon>Bacteroides</taxon>
    </lineage>
</organism>
<keyword evidence="6 7" id="KW-0472">Membrane</keyword>
<accession>Q64PB6</accession>
<evidence type="ECO:0000256" key="6">
    <source>
        <dbReference type="ARBA" id="ARBA00023136"/>
    </source>
</evidence>
<dbReference type="STRING" id="295405.BF3923"/>
<feature type="transmembrane region" description="Helical" evidence="7">
    <location>
        <begin position="323"/>
        <end position="341"/>
    </location>
</feature>
<evidence type="ECO:0000256" key="1">
    <source>
        <dbReference type="ARBA" id="ARBA00004651"/>
    </source>
</evidence>
<feature type="transmembrane region" description="Helical" evidence="7">
    <location>
        <begin position="442"/>
        <end position="462"/>
    </location>
</feature>
<dbReference type="EMBL" id="AP006841">
    <property type="protein sequence ID" value="BAD50665.1"/>
    <property type="molecule type" value="Genomic_DNA"/>
</dbReference>
<dbReference type="RefSeq" id="WP_011203520.1">
    <property type="nucleotide sequence ID" value="NC_006347.1"/>
</dbReference>
<dbReference type="Proteomes" id="UP000002197">
    <property type="component" value="Chromosome"/>
</dbReference>
<feature type="transmembrane region" description="Helical" evidence="7">
    <location>
        <begin position="82"/>
        <end position="105"/>
    </location>
</feature>
<protein>
    <submittedName>
        <fullName evidence="8">Putative O-antigen repeat unit transporter</fullName>
    </submittedName>
</protein>
<dbReference type="PANTHER" id="PTHR30250:SF10">
    <property type="entry name" value="LIPOPOLYSACCHARIDE BIOSYNTHESIS PROTEIN WZXC"/>
    <property type="match status" value="1"/>
</dbReference>
<evidence type="ECO:0000256" key="2">
    <source>
        <dbReference type="ARBA" id="ARBA00007430"/>
    </source>
</evidence>
<feature type="transmembrane region" description="Helical" evidence="7">
    <location>
        <begin position="117"/>
        <end position="138"/>
    </location>
</feature>
<gene>
    <name evidence="8" type="ordered locus">BF3923</name>
</gene>
<dbReference type="HOGENOM" id="CLU_026911_5_2_10"/>